<feature type="transmembrane region" description="Helical" evidence="1">
    <location>
        <begin position="269"/>
        <end position="289"/>
    </location>
</feature>
<dbReference type="RefSeq" id="WP_110127981.1">
    <property type="nucleotide sequence ID" value="NZ_QHLY01000012.1"/>
</dbReference>
<gene>
    <name evidence="2" type="ORF">CTB96_17000</name>
</gene>
<comment type="caution">
    <text evidence="2">The sequence shown here is derived from an EMBL/GenBank/DDBJ whole genome shotgun (WGS) entry which is preliminary data.</text>
</comment>
<accession>A0A317ZUF1</accession>
<feature type="transmembrane region" description="Helical" evidence="1">
    <location>
        <begin position="344"/>
        <end position="362"/>
    </location>
</feature>
<dbReference type="Proteomes" id="UP000246722">
    <property type="component" value="Unassembled WGS sequence"/>
</dbReference>
<dbReference type="OrthoDB" id="4794482at2"/>
<keyword evidence="1" id="KW-0812">Transmembrane</keyword>
<dbReference type="EMBL" id="QHLY01000012">
    <property type="protein sequence ID" value="PXA68314.1"/>
    <property type="molecule type" value="Genomic_DNA"/>
</dbReference>
<feature type="transmembrane region" description="Helical" evidence="1">
    <location>
        <begin position="78"/>
        <end position="99"/>
    </location>
</feature>
<feature type="transmembrane region" description="Helical" evidence="1">
    <location>
        <begin position="214"/>
        <end position="236"/>
    </location>
</feature>
<keyword evidence="3" id="KW-1185">Reference proteome</keyword>
<feature type="transmembrane region" description="Helical" evidence="1">
    <location>
        <begin position="149"/>
        <end position="167"/>
    </location>
</feature>
<reference evidence="2 3" key="1">
    <citation type="submission" date="2018-05" db="EMBL/GenBank/DDBJ databases">
        <title>Genetic diversity of glacier-inhabiting Cryobacterium bacteria in China and description of Cryobacterium mengkeensis sp. nov. and Arthrobacter glacialis sp. nov.</title>
        <authorList>
            <person name="Liu Q."/>
            <person name="Xin Y.-H."/>
        </authorList>
    </citation>
    <scope>NUCLEOTIDE SEQUENCE [LARGE SCALE GENOMIC DNA]</scope>
    <source>
        <strain evidence="2 3">SK-1</strain>
    </source>
</reference>
<evidence type="ECO:0000256" key="1">
    <source>
        <dbReference type="SAM" id="Phobius"/>
    </source>
</evidence>
<keyword evidence="1" id="KW-1133">Transmembrane helix</keyword>
<evidence type="ECO:0000313" key="2">
    <source>
        <dbReference type="EMBL" id="PXA68314.1"/>
    </source>
</evidence>
<keyword evidence="1" id="KW-0472">Membrane</keyword>
<feature type="transmembrane region" description="Helical" evidence="1">
    <location>
        <begin position="119"/>
        <end position="137"/>
    </location>
</feature>
<feature type="transmembrane region" description="Helical" evidence="1">
    <location>
        <begin position="173"/>
        <end position="193"/>
    </location>
</feature>
<sequence length="373" mass="38117">MSVDPMLRLLALFLPPLARMRYLEEWRADAAGAADAGLSRRSVVLGAAVLSFTLDRDLPAHTGEPRGMLPRRRARRGLALLCAAGVILSGAILTGGGIVPEGVAATAGVVALFKGAAWVVVRVAVLIAVLGAVYLIGAVRTAATRTARATLVAAAVGPAAVVAGVLVPGAPWWLAPVGFLVVLLGLVGGVAVLGGTRPIGLAHRRAPRRTRITAAALGALGVIAVVVVGGIDMLIWNPLAKVPGMELQTIYATMVSRDGFNIGANVGAVMVWAGIWIALAVLVVGFAALRDGRALTPRRLAILMLGFVGGAVFFRFFAGFGYGMSIADTFGTNGGDASIVSATLPYLGQFALAAAAVAFGWAPRAEPRPAAAV</sequence>
<proteinExistence type="predicted"/>
<name>A0A317ZUF1_9MICO</name>
<evidence type="ECO:0000313" key="3">
    <source>
        <dbReference type="Proteomes" id="UP000246722"/>
    </source>
</evidence>
<organism evidence="2 3">
    <name type="scientific">Cryobacterium arcticum</name>
    <dbReference type="NCBI Taxonomy" id="670052"/>
    <lineage>
        <taxon>Bacteria</taxon>
        <taxon>Bacillati</taxon>
        <taxon>Actinomycetota</taxon>
        <taxon>Actinomycetes</taxon>
        <taxon>Micrococcales</taxon>
        <taxon>Microbacteriaceae</taxon>
        <taxon>Cryobacterium</taxon>
    </lineage>
</organism>
<dbReference type="AlphaFoldDB" id="A0A317ZUF1"/>
<feature type="transmembrane region" description="Helical" evidence="1">
    <location>
        <begin position="301"/>
        <end position="324"/>
    </location>
</feature>
<protein>
    <submittedName>
        <fullName evidence="2">Uncharacterized protein</fullName>
    </submittedName>
</protein>